<protein>
    <submittedName>
        <fullName evidence="2">Uncharacterized protein</fullName>
    </submittedName>
</protein>
<organism evidence="2 3">
    <name type="scientific">Karstenula rhodostoma CBS 690.94</name>
    <dbReference type="NCBI Taxonomy" id="1392251"/>
    <lineage>
        <taxon>Eukaryota</taxon>
        <taxon>Fungi</taxon>
        <taxon>Dikarya</taxon>
        <taxon>Ascomycota</taxon>
        <taxon>Pezizomycotina</taxon>
        <taxon>Dothideomycetes</taxon>
        <taxon>Pleosporomycetidae</taxon>
        <taxon>Pleosporales</taxon>
        <taxon>Massarineae</taxon>
        <taxon>Didymosphaeriaceae</taxon>
        <taxon>Karstenula</taxon>
    </lineage>
</organism>
<comment type="caution">
    <text evidence="2">The sequence shown here is derived from an EMBL/GenBank/DDBJ whole genome shotgun (WGS) entry which is preliminary data.</text>
</comment>
<reference evidence="2" key="1">
    <citation type="journal article" date="2020" name="Stud. Mycol.">
        <title>101 Dothideomycetes genomes: a test case for predicting lifestyles and emergence of pathogens.</title>
        <authorList>
            <person name="Haridas S."/>
            <person name="Albert R."/>
            <person name="Binder M."/>
            <person name="Bloem J."/>
            <person name="Labutti K."/>
            <person name="Salamov A."/>
            <person name="Andreopoulos B."/>
            <person name="Baker S."/>
            <person name="Barry K."/>
            <person name="Bills G."/>
            <person name="Bluhm B."/>
            <person name="Cannon C."/>
            <person name="Castanera R."/>
            <person name="Culley D."/>
            <person name="Daum C."/>
            <person name="Ezra D."/>
            <person name="Gonzalez J."/>
            <person name="Henrissat B."/>
            <person name="Kuo A."/>
            <person name="Liang C."/>
            <person name="Lipzen A."/>
            <person name="Lutzoni F."/>
            <person name="Magnuson J."/>
            <person name="Mondo S."/>
            <person name="Nolan M."/>
            <person name="Ohm R."/>
            <person name="Pangilinan J."/>
            <person name="Park H.-J."/>
            <person name="Ramirez L."/>
            <person name="Alfaro M."/>
            <person name="Sun H."/>
            <person name="Tritt A."/>
            <person name="Yoshinaga Y."/>
            <person name="Zwiers L.-H."/>
            <person name="Turgeon B."/>
            <person name="Goodwin S."/>
            <person name="Spatafora J."/>
            <person name="Crous P."/>
            <person name="Grigoriev I."/>
        </authorList>
    </citation>
    <scope>NUCLEOTIDE SEQUENCE</scope>
    <source>
        <strain evidence="2">CBS 690.94</strain>
    </source>
</reference>
<dbReference type="Proteomes" id="UP000799764">
    <property type="component" value="Unassembled WGS sequence"/>
</dbReference>
<keyword evidence="1" id="KW-1133">Transmembrane helix</keyword>
<accession>A0A9P4U5M8</accession>
<keyword evidence="3" id="KW-1185">Reference proteome</keyword>
<sequence>MYGSDTTPSTVWSLIISIWFPWYWTIGIWYQKTFASLSQPESTAQKPNQSCEATHPTFHGLEWLSAVEKKAS</sequence>
<dbReference type="AlphaFoldDB" id="A0A9P4U5M8"/>
<evidence type="ECO:0000256" key="1">
    <source>
        <dbReference type="SAM" id="Phobius"/>
    </source>
</evidence>
<name>A0A9P4U5M8_9PLEO</name>
<gene>
    <name evidence="2" type="ORF">P171DRAFT_437260</name>
</gene>
<feature type="transmembrane region" description="Helical" evidence="1">
    <location>
        <begin position="12"/>
        <end position="30"/>
    </location>
</feature>
<evidence type="ECO:0000313" key="3">
    <source>
        <dbReference type="Proteomes" id="UP000799764"/>
    </source>
</evidence>
<keyword evidence="1" id="KW-0812">Transmembrane</keyword>
<keyword evidence="1" id="KW-0472">Membrane</keyword>
<evidence type="ECO:0000313" key="2">
    <source>
        <dbReference type="EMBL" id="KAF2438200.1"/>
    </source>
</evidence>
<proteinExistence type="predicted"/>
<dbReference type="EMBL" id="MU001513">
    <property type="protein sequence ID" value="KAF2438200.1"/>
    <property type="molecule type" value="Genomic_DNA"/>
</dbReference>